<keyword evidence="4" id="KW-0560">Oxidoreductase</keyword>
<evidence type="ECO:0000259" key="5">
    <source>
        <dbReference type="Pfam" id="PF07992"/>
    </source>
</evidence>
<dbReference type="EMBL" id="CP000542">
    <property type="protein sequence ID" value="ABM60301.1"/>
    <property type="molecule type" value="Genomic_DNA"/>
</dbReference>
<feature type="domain" description="FAD/NAD(P)-binding" evidence="5">
    <location>
        <begin position="7"/>
        <end position="303"/>
    </location>
</feature>
<dbReference type="RefSeq" id="WP_011812284.1">
    <property type="nucleotide sequence ID" value="NC_008786.1"/>
</dbReference>
<reference evidence="8" key="1">
    <citation type="submission" date="2006-12" db="EMBL/GenBank/DDBJ databases">
        <title>Complete sequence of chromosome 1 of Verminephrobacter eiseniae EF01-2.</title>
        <authorList>
            <person name="Copeland A."/>
            <person name="Lucas S."/>
            <person name="Lapidus A."/>
            <person name="Barry K."/>
            <person name="Detter J.C."/>
            <person name="Glavina del Rio T."/>
            <person name="Dalin E."/>
            <person name="Tice H."/>
            <person name="Pitluck S."/>
            <person name="Chertkov O."/>
            <person name="Brettin T."/>
            <person name="Bruce D."/>
            <person name="Han C."/>
            <person name="Tapia R."/>
            <person name="Gilna P."/>
            <person name="Schmutz J."/>
            <person name="Larimer F."/>
            <person name="Land M."/>
            <person name="Hauser L."/>
            <person name="Kyrpides N."/>
            <person name="Kim E."/>
            <person name="Stahl D."/>
            <person name="Richardson P."/>
        </authorList>
    </citation>
    <scope>NUCLEOTIDE SEQUENCE [LARGE SCALE GENOMIC DNA]</scope>
    <source>
        <strain evidence="8">EF01-2</strain>
    </source>
</reference>
<dbReference type="KEGG" id="vei:Veis_4603"/>
<dbReference type="PANTHER" id="PTHR43557">
    <property type="entry name" value="APOPTOSIS-INDUCING FACTOR 1"/>
    <property type="match status" value="1"/>
</dbReference>
<gene>
    <name evidence="7" type="ordered locus">Veis_4603</name>
</gene>
<sequence>MNTDSCIVIVGAGLAGAEAAFALRDGGHEGRIVMIGREAWPPYERPPLSKSFLQGDLARDRLWLRPAKSYTEQHIELQLGTEVTAIERARRCVRLDTGEVLGYDKLLLATGGEARRLTMPGAELDGVCELKSLDDAVCLRGRLVEGRSVVIIGGGYVGMEFAATACRAGCEVTVLESQALVLSRSLPAVIARYLQGEHDKRGVRVLTQSSVARIEGDERVTAVVLADGTRLPADVVLVSIGNQASDALARGNGLPVDRGIVVDREGRTTDPHVFAAGDCTVSRHEGFDAPVRLESVQSATLQARRAAAAMLGQPAVSDEVPWFWSDQFDIKLQMAGLPLPGDTELLRGDPHGGRFSVVHQNADRITAIQCVNASGDFAAAKKMIAQRRSFAPALLCDPSVSLRDIRLGRSTDEPTP</sequence>
<evidence type="ECO:0000313" key="7">
    <source>
        <dbReference type="EMBL" id="ABM60301.1"/>
    </source>
</evidence>
<accession>A1WRP4</accession>
<dbReference type="GeneID" id="76462894"/>
<evidence type="ECO:0000256" key="1">
    <source>
        <dbReference type="ARBA" id="ARBA00001974"/>
    </source>
</evidence>
<dbReference type="HOGENOM" id="CLU_003291_4_0_4"/>
<dbReference type="PANTHER" id="PTHR43557:SF2">
    <property type="entry name" value="RIESKE DOMAIN-CONTAINING PROTEIN-RELATED"/>
    <property type="match status" value="1"/>
</dbReference>
<dbReference type="InterPro" id="IPR023753">
    <property type="entry name" value="FAD/NAD-binding_dom"/>
</dbReference>
<dbReference type="STRING" id="391735.Veis_4603"/>
<evidence type="ECO:0000256" key="3">
    <source>
        <dbReference type="ARBA" id="ARBA00022827"/>
    </source>
</evidence>
<evidence type="ECO:0000256" key="4">
    <source>
        <dbReference type="ARBA" id="ARBA00023002"/>
    </source>
</evidence>
<dbReference type="InterPro" id="IPR028202">
    <property type="entry name" value="Reductase_C"/>
</dbReference>
<dbReference type="PRINTS" id="PR00368">
    <property type="entry name" value="FADPNR"/>
</dbReference>
<keyword evidence="8" id="KW-1185">Reference proteome</keyword>
<keyword evidence="3" id="KW-0274">FAD</keyword>
<dbReference type="Proteomes" id="UP000000374">
    <property type="component" value="Chromosome"/>
</dbReference>
<dbReference type="Pfam" id="PF14759">
    <property type="entry name" value="Reductase_C"/>
    <property type="match status" value="1"/>
</dbReference>
<dbReference type="InterPro" id="IPR036188">
    <property type="entry name" value="FAD/NAD-bd_sf"/>
</dbReference>
<dbReference type="InterPro" id="IPR016156">
    <property type="entry name" value="FAD/NAD-linked_Rdtase_dimer_sf"/>
</dbReference>
<dbReference type="GO" id="GO:0016651">
    <property type="term" value="F:oxidoreductase activity, acting on NAD(P)H"/>
    <property type="evidence" value="ECO:0007669"/>
    <property type="project" value="TreeGrafter"/>
</dbReference>
<evidence type="ECO:0000259" key="6">
    <source>
        <dbReference type="Pfam" id="PF14759"/>
    </source>
</evidence>
<keyword evidence="2" id="KW-0285">Flavoprotein</keyword>
<dbReference type="OrthoDB" id="9769238at2"/>
<name>A1WRP4_VEREI</name>
<dbReference type="Gene3D" id="3.30.390.30">
    <property type="match status" value="1"/>
</dbReference>
<organism evidence="7 8">
    <name type="scientific">Verminephrobacter eiseniae (strain EF01-2)</name>
    <dbReference type="NCBI Taxonomy" id="391735"/>
    <lineage>
        <taxon>Bacteria</taxon>
        <taxon>Pseudomonadati</taxon>
        <taxon>Pseudomonadota</taxon>
        <taxon>Betaproteobacteria</taxon>
        <taxon>Burkholderiales</taxon>
        <taxon>Comamonadaceae</taxon>
        <taxon>Verminephrobacter</taxon>
    </lineage>
</organism>
<dbReference type="PRINTS" id="PR00411">
    <property type="entry name" value="PNDRDTASEI"/>
</dbReference>
<dbReference type="Pfam" id="PF07992">
    <property type="entry name" value="Pyr_redox_2"/>
    <property type="match status" value="1"/>
</dbReference>
<feature type="domain" description="Reductase C-terminal" evidence="6">
    <location>
        <begin position="322"/>
        <end position="405"/>
    </location>
</feature>
<dbReference type="GO" id="GO:0005737">
    <property type="term" value="C:cytoplasm"/>
    <property type="evidence" value="ECO:0007669"/>
    <property type="project" value="TreeGrafter"/>
</dbReference>
<proteinExistence type="predicted"/>
<dbReference type="eggNOG" id="COG0446">
    <property type="taxonomic scope" value="Bacteria"/>
</dbReference>
<dbReference type="InterPro" id="IPR050446">
    <property type="entry name" value="FAD-oxidoreductase/Apoptosis"/>
</dbReference>
<evidence type="ECO:0000313" key="8">
    <source>
        <dbReference type="Proteomes" id="UP000000374"/>
    </source>
</evidence>
<evidence type="ECO:0000256" key="2">
    <source>
        <dbReference type="ARBA" id="ARBA00022630"/>
    </source>
</evidence>
<dbReference type="Gene3D" id="3.50.50.60">
    <property type="entry name" value="FAD/NAD(P)-binding domain"/>
    <property type="match status" value="2"/>
</dbReference>
<dbReference type="SUPFAM" id="SSF51905">
    <property type="entry name" value="FAD/NAD(P)-binding domain"/>
    <property type="match status" value="2"/>
</dbReference>
<protein>
    <submittedName>
        <fullName evidence="7">FAD-dependent pyridine nucleotide-disulphide oxidoreductase</fullName>
    </submittedName>
</protein>
<comment type="cofactor">
    <cofactor evidence="1">
        <name>FAD</name>
        <dbReference type="ChEBI" id="CHEBI:57692"/>
    </cofactor>
</comment>
<dbReference type="SUPFAM" id="SSF55424">
    <property type="entry name" value="FAD/NAD-linked reductases, dimerisation (C-terminal) domain"/>
    <property type="match status" value="1"/>
</dbReference>
<dbReference type="AlphaFoldDB" id="A1WRP4"/>